<evidence type="ECO:0000313" key="11">
    <source>
        <dbReference type="EMBL" id="GAA5088787.1"/>
    </source>
</evidence>
<evidence type="ECO:0000256" key="2">
    <source>
        <dbReference type="ARBA" id="ARBA00022516"/>
    </source>
</evidence>
<comment type="catalytic activity">
    <reaction evidence="10">
        <text>a (3R)-hydroxyacyl-[ACP] + L-ornithine = a lyso-ornithine lipid + holo-[ACP] + H(+)</text>
        <dbReference type="Rhea" id="RHEA:20633"/>
        <dbReference type="Rhea" id="RHEA-COMP:9685"/>
        <dbReference type="Rhea" id="RHEA-COMP:9945"/>
        <dbReference type="ChEBI" id="CHEBI:15378"/>
        <dbReference type="ChEBI" id="CHEBI:46911"/>
        <dbReference type="ChEBI" id="CHEBI:64479"/>
        <dbReference type="ChEBI" id="CHEBI:78827"/>
        <dbReference type="ChEBI" id="CHEBI:138482"/>
        <dbReference type="EC" id="2.3.2.30"/>
    </reaction>
    <physiologicalReaction direction="left-to-right" evidence="10">
        <dbReference type="Rhea" id="RHEA:20634"/>
    </physiologicalReaction>
</comment>
<protein>
    <recommendedName>
        <fullName evidence="8">L-ornithine N(alpha)-acyltransferase</fullName>
        <ecNumber evidence="7">2.3.2.30</ecNumber>
    </recommendedName>
</protein>
<dbReference type="PANTHER" id="PTHR37323">
    <property type="entry name" value="GCN5-RELATED N-ACETYLTRANSFERASE"/>
    <property type="match status" value="1"/>
</dbReference>
<dbReference type="EMBL" id="BAABKD010000008">
    <property type="protein sequence ID" value="GAA5088787.1"/>
    <property type="molecule type" value="Genomic_DNA"/>
</dbReference>
<sequence>MLQTSSALSPLLINQVWQSPQQDGLQLRLAQTKKELRAVQRLRFSIFSQEMQAVFPEAHRGIDEDEYDAWCEHFMVLGGAKQKVVGTYRILRPEQAARLGKYYTESEFDLSPLDALRPQMAELGRSCIHPKYRNGSAILLLWVGIANMMRAGGYRYLLGCASVSLRDDGVTAAKVWREAQKSMRANPTVPCLTPHHRYPVEKLDSDLPARIPPLIKGYLNLGAVLCGEPAWDPDFNTADFPVLLDITQLPERYKKHFGLVD</sequence>
<gene>
    <name evidence="11" type="ORF">GCM10023337_10800</name>
</gene>
<evidence type="ECO:0000256" key="10">
    <source>
        <dbReference type="ARBA" id="ARBA00047785"/>
    </source>
</evidence>
<proteinExistence type="inferred from homology"/>
<dbReference type="Proteomes" id="UP001500227">
    <property type="component" value="Unassembled WGS sequence"/>
</dbReference>
<dbReference type="SUPFAM" id="SSF55729">
    <property type="entry name" value="Acyl-CoA N-acyltransferases (Nat)"/>
    <property type="match status" value="1"/>
</dbReference>
<dbReference type="Pfam" id="PF13444">
    <property type="entry name" value="Acetyltransf_5"/>
    <property type="match status" value="1"/>
</dbReference>
<dbReference type="PANTHER" id="PTHR37323:SF1">
    <property type="entry name" value="L-ORNITHINE N(ALPHA)-ACYLTRANSFERASE"/>
    <property type="match status" value="1"/>
</dbReference>
<dbReference type="Gene3D" id="3.40.630.30">
    <property type="match status" value="1"/>
</dbReference>
<comment type="pathway">
    <text evidence="1">Lipid metabolism.</text>
</comment>
<dbReference type="InterPro" id="IPR016181">
    <property type="entry name" value="Acyl_CoA_acyltransferase"/>
</dbReference>
<accession>A0ABP9M3V5</accession>
<keyword evidence="5" id="KW-0012">Acyltransferase</keyword>
<evidence type="ECO:0000256" key="1">
    <source>
        <dbReference type="ARBA" id="ARBA00005189"/>
    </source>
</evidence>
<comment type="function">
    <text evidence="9">Catalyzes the first step in the biosynthesis of ornithine lipids, which are phosphorus-free membrane lipids. Catalyzes the 3-hydroxyacyl-acyl carrier protein-dependent acylation of ornithine to form lyso-ornithine lipid (LOL).</text>
</comment>
<comment type="caution">
    <text evidence="11">The sequence shown here is derived from an EMBL/GenBank/DDBJ whole genome shotgun (WGS) entry which is preliminary data.</text>
</comment>
<keyword evidence="12" id="KW-1185">Reference proteome</keyword>
<dbReference type="InterPro" id="IPR052351">
    <property type="entry name" value="Ornithine_N-alpha-AT"/>
</dbReference>
<evidence type="ECO:0000256" key="8">
    <source>
        <dbReference type="ARBA" id="ARBA00039866"/>
    </source>
</evidence>
<comment type="similarity">
    <text evidence="6">Belongs to the acetyltransferase family. OlsB subfamily.</text>
</comment>
<evidence type="ECO:0000256" key="7">
    <source>
        <dbReference type="ARBA" id="ARBA00039058"/>
    </source>
</evidence>
<evidence type="ECO:0000313" key="12">
    <source>
        <dbReference type="Proteomes" id="UP001500227"/>
    </source>
</evidence>
<evidence type="ECO:0000256" key="9">
    <source>
        <dbReference type="ARBA" id="ARBA00045724"/>
    </source>
</evidence>
<evidence type="ECO:0000256" key="5">
    <source>
        <dbReference type="ARBA" id="ARBA00023315"/>
    </source>
</evidence>
<evidence type="ECO:0000256" key="3">
    <source>
        <dbReference type="ARBA" id="ARBA00022679"/>
    </source>
</evidence>
<dbReference type="RefSeq" id="WP_345370212.1">
    <property type="nucleotide sequence ID" value="NZ_BAABKD010000008.1"/>
</dbReference>
<keyword evidence="3" id="KW-0808">Transferase</keyword>
<evidence type="ECO:0000256" key="6">
    <source>
        <dbReference type="ARBA" id="ARBA00038095"/>
    </source>
</evidence>
<organism evidence="11 12">
    <name type="scientific">Paenalcaligenes hermetiae</name>
    <dbReference type="NCBI Taxonomy" id="1157987"/>
    <lineage>
        <taxon>Bacteria</taxon>
        <taxon>Pseudomonadati</taxon>
        <taxon>Pseudomonadota</taxon>
        <taxon>Betaproteobacteria</taxon>
        <taxon>Burkholderiales</taxon>
        <taxon>Alcaligenaceae</taxon>
        <taxon>Paenalcaligenes</taxon>
    </lineage>
</organism>
<reference evidence="12" key="1">
    <citation type="journal article" date="2019" name="Int. J. Syst. Evol. Microbiol.">
        <title>The Global Catalogue of Microorganisms (GCM) 10K type strain sequencing project: providing services to taxonomists for standard genome sequencing and annotation.</title>
        <authorList>
            <consortium name="The Broad Institute Genomics Platform"/>
            <consortium name="The Broad Institute Genome Sequencing Center for Infectious Disease"/>
            <person name="Wu L."/>
            <person name="Ma J."/>
        </authorList>
    </citation>
    <scope>NUCLEOTIDE SEQUENCE [LARGE SCALE GENOMIC DNA]</scope>
    <source>
        <strain evidence="12">JCM 18423</strain>
    </source>
</reference>
<evidence type="ECO:0000256" key="4">
    <source>
        <dbReference type="ARBA" id="ARBA00023098"/>
    </source>
</evidence>
<keyword evidence="2" id="KW-0444">Lipid biosynthesis</keyword>
<dbReference type="EC" id="2.3.2.30" evidence="7"/>
<name>A0ABP9M3V5_9BURK</name>
<keyword evidence="4" id="KW-0443">Lipid metabolism</keyword>